<proteinExistence type="predicted"/>
<accession>A0AAN0VI72</accession>
<dbReference type="PANTHER" id="PTHR23131:SF0">
    <property type="entry name" value="ENDORIBONUCLEASE LACTB2"/>
    <property type="match status" value="1"/>
</dbReference>
<dbReference type="InterPro" id="IPR041516">
    <property type="entry name" value="LACTB2_WH"/>
</dbReference>
<dbReference type="InterPro" id="IPR036388">
    <property type="entry name" value="WH-like_DNA-bd_sf"/>
</dbReference>
<dbReference type="Gene3D" id="1.10.10.10">
    <property type="entry name" value="Winged helix-like DNA-binding domain superfamily/Winged helix DNA-binding domain"/>
    <property type="match status" value="1"/>
</dbReference>
<name>A0AAN0VI72_9RHOB</name>
<dbReference type="Pfam" id="PF17778">
    <property type="entry name" value="WHD_BLACT"/>
    <property type="match status" value="1"/>
</dbReference>
<reference evidence="2 3" key="1">
    <citation type="journal article" date="2014" name="ISME J.">
        <title>Adaptation of an abundant Roseobacter RCA organism to pelagic systems revealed by genomic and transcriptomic analyses.</title>
        <authorList>
            <person name="Voget S."/>
            <person name="Wemheuer B."/>
            <person name="Brinkhoff T."/>
            <person name="Vollmers J."/>
            <person name="Dietrich S."/>
            <person name="Giebel H.A."/>
            <person name="Beardsley C."/>
            <person name="Sardemann C."/>
            <person name="Bakenhus I."/>
            <person name="Billerbeck S."/>
            <person name="Daniel R."/>
            <person name="Simon M."/>
        </authorList>
    </citation>
    <scope>NUCLEOTIDE SEQUENCE [LARGE SCALE GENOMIC DNA]</scope>
    <source>
        <strain evidence="2 3">RCA23</strain>
    </source>
</reference>
<organism evidence="2 3">
    <name type="scientific">Planktomarina temperata RCA23</name>
    <dbReference type="NCBI Taxonomy" id="666509"/>
    <lineage>
        <taxon>Bacteria</taxon>
        <taxon>Pseudomonadati</taxon>
        <taxon>Pseudomonadota</taxon>
        <taxon>Alphaproteobacteria</taxon>
        <taxon>Rhodobacterales</taxon>
        <taxon>Paracoccaceae</taxon>
        <taxon>Planktomarina</taxon>
    </lineage>
</organism>
<dbReference type="Gene3D" id="3.60.15.10">
    <property type="entry name" value="Ribonuclease Z/Hydroxyacylglutathione hydrolase-like"/>
    <property type="match status" value="1"/>
</dbReference>
<evidence type="ECO:0000259" key="1">
    <source>
        <dbReference type="SMART" id="SM00849"/>
    </source>
</evidence>
<dbReference type="EMBL" id="CP003984">
    <property type="protein sequence ID" value="AII86814.1"/>
    <property type="molecule type" value="Genomic_DNA"/>
</dbReference>
<dbReference type="Pfam" id="PF00753">
    <property type="entry name" value="Lactamase_B"/>
    <property type="match status" value="1"/>
</dbReference>
<dbReference type="SUPFAM" id="SSF56281">
    <property type="entry name" value="Metallo-hydrolase/oxidoreductase"/>
    <property type="match status" value="1"/>
</dbReference>
<dbReference type="Proteomes" id="UP000028680">
    <property type="component" value="Chromosome"/>
</dbReference>
<dbReference type="CDD" id="cd16278">
    <property type="entry name" value="metallo-hydrolase-like_MBL-fold"/>
    <property type="match status" value="1"/>
</dbReference>
<dbReference type="SMART" id="SM00849">
    <property type="entry name" value="Lactamase_B"/>
    <property type="match status" value="1"/>
</dbReference>
<dbReference type="KEGG" id="ptp:RCA23_c12690"/>
<sequence length="303" mass="32848">MGAAYQLERAEGMAETQAPQIRRLVAPNPSPMTYTGTNTYFLGLRDIAVIDPGPDNDAHFAAIVSAIAPDQKITKILVTHAHLDHAPLARRLSAHYGAPIYAYGDSGAGRSAQMIALSAAGKIGGGEGVDYDFQPDITLKDGAVLDHEGQELIAIWTPGHFGNHMAFSWNGALFSGDHVMAWASTMISPPDGDLGAFRRSCAQLQQRRERLYLPGHGDAIEDGPARLHWLLAHRQERESQIISHLQGQPKSAQGLAEAIYTDIDPRLIHAATRNVLAHLIDLCERNLATCQGPIDLQAKYSVI</sequence>
<dbReference type="PANTHER" id="PTHR23131">
    <property type="entry name" value="ENDORIBONUCLEASE LACTB2"/>
    <property type="match status" value="1"/>
</dbReference>
<evidence type="ECO:0000313" key="3">
    <source>
        <dbReference type="Proteomes" id="UP000028680"/>
    </source>
</evidence>
<keyword evidence="3" id="KW-1185">Reference proteome</keyword>
<dbReference type="InterPro" id="IPR001279">
    <property type="entry name" value="Metallo-B-lactamas"/>
</dbReference>
<dbReference type="InterPro" id="IPR036866">
    <property type="entry name" value="RibonucZ/Hydroxyglut_hydro"/>
</dbReference>
<dbReference type="InterPro" id="IPR050662">
    <property type="entry name" value="Sec-metab_biosynth-thioest"/>
</dbReference>
<evidence type="ECO:0000313" key="2">
    <source>
        <dbReference type="EMBL" id="AII86814.1"/>
    </source>
</evidence>
<feature type="domain" description="Metallo-beta-lactamase" evidence="1">
    <location>
        <begin position="36"/>
        <end position="216"/>
    </location>
</feature>
<gene>
    <name evidence="2" type="ORF">RCA23_c12690</name>
</gene>
<protein>
    <submittedName>
        <fullName evidence="2">Beta-lactamase-like protein</fullName>
    </submittedName>
</protein>
<dbReference type="AlphaFoldDB" id="A0AAN0VI72"/>